<evidence type="ECO:0000256" key="1">
    <source>
        <dbReference type="SAM" id="Coils"/>
    </source>
</evidence>
<keyword evidence="1" id="KW-0175">Coiled coil</keyword>
<sequence length="462" mass="54610">MEIITPQDMGNNEINKKIKDFENTFEIVQPEPSEEKLLAYILGDNFKELQTTAANAVGKQLENFIKGSLNMTMLPVNNVKAINDWLGAAILTTNAIYELGLGVHNYLKIEEKKRIREERFKNQANKLKKELIEMMRDEKLDEIKEVEQNLIEMTKYSSSKKDNKNEENKNRKELEIQNEKQIRKEINFQRAIQVYLARYYATYFIEEISYGNKTLDDKKDGKKVDKNVRLYASIDYKEYFTSQGKLAEKIDKHRSKLVELKIDNSIPYPKNSCFGSRDYSDYVNYIVSKNYLDFVKQENREEFALKYKLYRAYMKQGEFNKQSCFGDRNEVKRALLCTLFVGFGIIPGILYSVSRITSENKWKKNKPKLREIMRAYLKVESRINDIVGKKYAIEKLKYYNGLTKSKYGMYLMKKNLEELSFEFKNEECEKNFDIAFDLFQKMSYTGIADRLNYVHLNIEYKK</sequence>
<dbReference type="RefSeq" id="XP_065664245.1">
    <property type="nucleotide sequence ID" value="XM_065808173.1"/>
</dbReference>
<accession>A0ABM4CQW2</accession>
<protein>
    <submittedName>
        <fullName evidence="4">Uncharacterized protein LOC136086007</fullName>
    </submittedName>
</protein>
<feature type="transmembrane region" description="Helical" evidence="2">
    <location>
        <begin position="333"/>
        <end position="353"/>
    </location>
</feature>
<keyword evidence="3" id="KW-1185">Reference proteome</keyword>
<proteinExistence type="predicted"/>
<keyword evidence="2" id="KW-0812">Transmembrane</keyword>
<dbReference type="GeneID" id="136086007"/>
<evidence type="ECO:0000313" key="4">
    <source>
        <dbReference type="RefSeq" id="XP_065664245.1"/>
    </source>
</evidence>
<evidence type="ECO:0000256" key="2">
    <source>
        <dbReference type="SAM" id="Phobius"/>
    </source>
</evidence>
<evidence type="ECO:0000313" key="3">
    <source>
        <dbReference type="Proteomes" id="UP001652625"/>
    </source>
</evidence>
<name>A0ABM4CQW2_HYDVU</name>
<keyword evidence="2" id="KW-1133">Transmembrane helix</keyword>
<dbReference type="Proteomes" id="UP001652625">
    <property type="component" value="Chromosome 10"/>
</dbReference>
<keyword evidence="2" id="KW-0472">Membrane</keyword>
<reference evidence="4" key="1">
    <citation type="submission" date="2025-08" db="UniProtKB">
        <authorList>
            <consortium name="RefSeq"/>
        </authorList>
    </citation>
    <scope>IDENTIFICATION</scope>
</reference>
<feature type="coiled-coil region" evidence="1">
    <location>
        <begin position="110"/>
        <end position="184"/>
    </location>
</feature>
<organism evidence="3 4">
    <name type="scientific">Hydra vulgaris</name>
    <name type="common">Hydra</name>
    <name type="synonym">Hydra attenuata</name>
    <dbReference type="NCBI Taxonomy" id="6087"/>
    <lineage>
        <taxon>Eukaryota</taxon>
        <taxon>Metazoa</taxon>
        <taxon>Cnidaria</taxon>
        <taxon>Hydrozoa</taxon>
        <taxon>Hydroidolina</taxon>
        <taxon>Anthoathecata</taxon>
        <taxon>Aplanulata</taxon>
        <taxon>Hydridae</taxon>
        <taxon>Hydra</taxon>
    </lineage>
</organism>
<gene>
    <name evidence="4" type="primary">LOC136086007</name>
</gene>